<feature type="domain" description="Protein kinase" evidence="5">
    <location>
        <begin position="88"/>
        <end position="393"/>
    </location>
</feature>
<dbReference type="GO" id="GO:0005524">
    <property type="term" value="F:ATP binding"/>
    <property type="evidence" value="ECO:0007669"/>
    <property type="project" value="InterPro"/>
</dbReference>
<dbReference type="Pfam" id="PF13424">
    <property type="entry name" value="TPR_12"/>
    <property type="match status" value="3"/>
</dbReference>
<keyword evidence="2 3" id="KW-0802">TPR repeat</keyword>
<sequence length="764" mass="85827">MPSPEPHPMTTPTTGVESVEPSSDAGHLVQMDLDPDQNQSDPQIPSAPTTMAQTLTDGVAPEPNAKKLTVMERLDRIPKYRIRSTAIRSTGKPKSGGKAGVVRASFKRNKGARGKRVAVKKLLWSDSMDNDKFSKEFVHEVELLSKLSHENVVQLVGFVEDFKHHKAWIVLAWEPNGNVREFLASGKWEIPERISLIKDMFRGLQYLHTREPPIRHGDLKSLNILVSSSYEAVITDFGSARLVTDNLEQEPTNNTVREASRVPITEEASSLHEVTVTASANQLTYTGPHWTLRWAAPEVVMGEKRLGLAIDVWSAAWVCWEMMTDSVPFEDINLECIITGRVVTGTVPLIHEDAQLAQIIWLCSLMKDCWRFKPEQRPRVSQCFTEVVRMPSVRPLGVAQPGSKEPSPQLLLKMADLHYSHARLEKAASLLEQIVANAKSTGRQDVARALERLGDVHWVRGRSTAAEESYARAQEIYARIGDDEGRANTIRGLGDVYRAQYRYTEAEESYTRAQEIYARIRDDQGRASTMRRLGHVYLAQSRYTEAEESYTRAQEIRARIGDDLGQANSIRGLGEVYRAQRRYTEAEESYTRAQEIYARIGNDHGRANTIRGLGGVYSAQRRYNEAEESYTRAQEICARIGDDQGRVNTILGLGDVYRAQRRYTEAEESYTRAQEIYARIGDDLGRANALDGLGDVYSAQRRHTEAEESYTRALEIYARIGDDHGRANALDGLGDVQRAQCRYTEAEESYTRAQEIHALIGGSG</sequence>
<proteinExistence type="predicted"/>
<dbReference type="EMBL" id="KN823025">
    <property type="protein sequence ID" value="KIO26346.1"/>
    <property type="molecule type" value="Genomic_DNA"/>
</dbReference>
<dbReference type="STRING" id="1051891.A0A0C3QI21"/>
<dbReference type="InterPro" id="IPR011990">
    <property type="entry name" value="TPR-like_helical_dom_sf"/>
</dbReference>
<evidence type="ECO:0000313" key="6">
    <source>
        <dbReference type="EMBL" id="KIO26346.1"/>
    </source>
</evidence>
<dbReference type="HOGENOM" id="CLU_000288_7_37_1"/>
<dbReference type="InterPro" id="IPR008271">
    <property type="entry name" value="Ser/Thr_kinase_AS"/>
</dbReference>
<dbReference type="InterPro" id="IPR019734">
    <property type="entry name" value="TPR_rpt"/>
</dbReference>
<dbReference type="Pfam" id="PF00069">
    <property type="entry name" value="Pkinase"/>
    <property type="match status" value="1"/>
</dbReference>
<dbReference type="SUPFAM" id="SSF48452">
    <property type="entry name" value="TPR-like"/>
    <property type="match status" value="3"/>
</dbReference>
<dbReference type="GO" id="GO:0004672">
    <property type="term" value="F:protein kinase activity"/>
    <property type="evidence" value="ECO:0007669"/>
    <property type="project" value="InterPro"/>
</dbReference>
<dbReference type="Gene3D" id="1.25.40.10">
    <property type="entry name" value="Tetratricopeptide repeat domain"/>
    <property type="match status" value="2"/>
</dbReference>
<feature type="repeat" description="TPR" evidence="3">
    <location>
        <begin position="647"/>
        <end position="680"/>
    </location>
</feature>
<feature type="region of interest" description="Disordered" evidence="4">
    <location>
        <begin position="1"/>
        <end position="49"/>
    </location>
</feature>
<dbReference type="PANTHER" id="PTHR45641:SF19">
    <property type="entry name" value="NEPHROCYSTIN-3"/>
    <property type="match status" value="1"/>
</dbReference>
<organism evidence="6 7">
    <name type="scientific">Tulasnella calospora MUT 4182</name>
    <dbReference type="NCBI Taxonomy" id="1051891"/>
    <lineage>
        <taxon>Eukaryota</taxon>
        <taxon>Fungi</taxon>
        <taxon>Dikarya</taxon>
        <taxon>Basidiomycota</taxon>
        <taxon>Agaricomycotina</taxon>
        <taxon>Agaricomycetes</taxon>
        <taxon>Cantharellales</taxon>
        <taxon>Tulasnellaceae</taxon>
        <taxon>Tulasnella</taxon>
    </lineage>
</organism>
<gene>
    <name evidence="6" type="ORF">M407DRAFT_24313</name>
</gene>
<reference evidence="7" key="2">
    <citation type="submission" date="2015-01" db="EMBL/GenBank/DDBJ databases">
        <title>Evolutionary Origins and Diversification of the Mycorrhizal Mutualists.</title>
        <authorList>
            <consortium name="DOE Joint Genome Institute"/>
            <consortium name="Mycorrhizal Genomics Consortium"/>
            <person name="Kohler A."/>
            <person name="Kuo A."/>
            <person name="Nagy L.G."/>
            <person name="Floudas D."/>
            <person name="Copeland A."/>
            <person name="Barry K.W."/>
            <person name="Cichocki N."/>
            <person name="Veneault-Fourrey C."/>
            <person name="LaButti K."/>
            <person name="Lindquist E.A."/>
            <person name="Lipzen A."/>
            <person name="Lundell T."/>
            <person name="Morin E."/>
            <person name="Murat C."/>
            <person name="Riley R."/>
            <person name="Ohm R."/>
            <person name="Sun H."/>
            <person name="Tunlid A."/>
            <person name="Henrissat B."/>
            <person name="Grigoriev I.V."/>
            <person name="Hibbett D.S."/>
            <person name="Martin F."/>
        </authorList>
    </citation>
    <scope>NUCLEOTIDE SEQUENCE [LARGE SCALE GENOMIC DNA]</scope>
    <source>
        <strain evidence="7">MUT 4182</strain>
    </source>
</reference>
<dbReference type="PROSITE" id="PS50005">
    <property type="entry name" value="TPR"/>
    <property type="match status" value="5"/>
</dbReference>
<evidence type="ECO:0000256" key="2">
    <source>
        <dbReference type="ARBA" id="ARBA00022803"/>
    </source>
</evidence>
<protein>
    <recommendedName>
        <fullName evidence="5">Protein kinase domain-containing protein</fullName>
    </recommendedName>
</protein>
<dbReference type="PROSITE" id="PS50011">
    <property type="entry name" value="PROTEIN_KINASE_DOM"/>
    <property type="match status" value="1"/>
</dbReference>
<feature type="compositionally biased region" description="Polar residues" evidence="4">
    <location>
        <begin position="36"/>
        <end position="49"/>
    </location>
</feature>
<dbReference type="SMART" id="SM00028">
    <property type="entry name" value="TPR"/>
    <property type="match status" value="9"/>
</dbReference>
<accession>A0A0C3QI21</accession>
<evidence type="ECO:0000259" key="5">
    <source>
        <dbReference type="PROSITE" id="PS50011"/>
    </source>
</evidence>
<evidence type="ECO:0000256" key="4">
    <source>
        <dbReference type="SAM" id="MobiDB-lite"/>
    </source>
</evidence>
<evidence type="ECO:0000313" key="7">
    <source>
        <dbReference type="Proteomes" id="UP000054248"/>
    </source>
</evidence>
<dbReference type="AlphaFoldDB" id="A0A0C3QI21"/>
<keyword evidence="7" id="KW-1185">Reference proteome</keyword>
<dbReference type="PROSITE" id="PS00108">
    <property type="entry name" value="PROTEIN_KINASE_ST"/>
    <property type="match status" value="1"/>
</dbReference>
<feature type="repeat" description="TPR" evidence="3">
    <location>
        <begin position="607"/>
        <end position="640"/>
    </location>
</feature>
<feature type="repeat" description="TPR" evidence="3">
    <location>
        <begin position="687"/>
        <end position="720"/>
    </location>
</feature>
<evidence type="ECO:0000256" key="1">
    <source>
        <dbReference type="ARBA" id="ARBA00022737"/>
    </source>
</evidence>
<dbReference type="SMART" id="SM00220">
    <property type="entry name" value="S_TKc"/>
    <property type="match status" value="1"/>
</dbReference>
<keyword evidence="1" id="KW-0677">Repeat</keyword>
<dbReference type="Proteomes" id="UP000054248">
    <property type="component" value="Unassembled WGS sequence"/>
</dbReference>
<evidence type="ECO:0000256" key="3">
    <source>
        <dbReference type="PROSITE-ProRule" id="PRU00339"/>
    </source>
</evidence>
<dbReference type="SUPFAM" id="SSF56112">
    <property type="entry name" value="Protein kinase-like (PK-like)"/>
    <property type="match status" value="1"/>
</dbReference>
<dbReference type="InterPro" id="IPR011009">
    <property type="entry name" value="Kinase-like_dom_sf"/>
</dbReference>
<name>A0A0C3QI21_9AGAM</name>
<feature type="repeat" description="TPR" evidence="3">
    <location>
        <begin position="567"/>
        <end position="600"/>
    </location>
</feature>
<feature type="repeat" description="TPR" evidence="3">
    <location>
        <begin position="527"/>
        <end position="560"/>
    </location>
</feature>
<dbReference type="Gene3D" id="1.10.510.10">
    <property type="entry name" value="Transferase(Phosphotransferase) domain 1"/>
    <property type="match status" value="1"/>
</dbReference>
<dbReference type="OrthoDB" id="621413at2759"/>
<dbReference type="PANTHER" id="PTHR45641">
    <property type="entry name" value="TETRATRICOPEPTIDE REPEAT PROTEIN (AFU_ORTHOLOGUE AFUA_6G03870)"/>
    <property type="match status" value="1"/>
</dbReference>
<dbReference type="InterPro" id="IPR000719">
    <property type="entry name" value="Prot_kinase_dom"/>
</dbReference>
<reference evidence="6 7" key="1">
    <citation type="submission" date="2014-04" db="EMBL/GenBank/DDBJ databases">
        <authorList>
            <consortium name="DOE Joint Genome Institute"/>
            <person name="Kuo A."/>
            <person name="Girlanda M."/>
            <person name="Perotto S."/>
            <person name="Kohler A."/>
            <person name="Nagy L.G."/>
            <person name="Floudas D."/>
            <person name="Copeland A."/>
            <person name="Barry K.W."/>
            <person name="Cichocki N."/>
            <person name="Veneault-Fourrey C."/>
            <person name="LaButti K."/>
            <person name="Lindquist E.A."/>
            <person name="Lipzen A."/>
            <person name="Lundell T."/>
            <person name="Morin E."/>
            <person name="Murat C."/>
            <person name="Sun H."/>
            <person name="Tunlid A."/>
            <person name="Henrissat B."/>
            <person name="Grigoriev I.V."/>
            <person name="Hibbett D.S."/>
            <person name="Martin F."/>
            <person name="Nordberg H.P."/>
            <person name="Cantor M.N."/>
            <person name="Hua S.X."/>
        </authorList>
    </citation>
    <scope>NUCLEOTIDE SEQUENCE [LARGE SCALE GENOMIC DNA]</scope>
    <source>
        <strain evidence="6 7">MUT 4182</strain>
    </source>
</reference>